<dbReference type="PANTHER" id="PTHR28259">
    <property type="entry name" value="FLUORIDE EXPORT PROTEIN 1-RELATED"/>
    <property type="match status" value="1"/>
</dbReference>
<gene>
    <name evidence="10" type="primary">fluC</name>
    <name evidence="10" type="synonym">crcB</name>
    <name evidence="11" type="ORF">ISG29_07900</name>
</gene>
<comment type="similarity">
    <text evidence="7 10">Belongs to the fluoride channel Fluc/FEX (TC 1.A.43) family.</text>
</comment>
<comment type="activity regulation">
    <text evidence="10">Na(+) is not transported, but it plays an essential structural role and its presence is essential for fluoride channel function.</text>
</comment>
<feature type="transmembrane region" description="Helical" evidence="10">
    <location>
        <begin position="32"/>
        <end position="51"/>
    </location>
</feature>
<keyword evidence="4 10" id="KW-1133">Transmembrane helix</keyword>
<keyword evidence="10" id="KW-0813">Transport</keyword>
<dbReference type="GO" id="GO:0046872">
    <property type="term" value="F:metal ion binding"/>
    <property type="evidence" value="ECO:0007669"/>
    <property type="project" value="UniProtKB-KW"/>
</dbReference>
<keyword evidence="5 10" id="KW-0472">Membrane</keyword>
<dbReference type="RefSeq" id="WP_194502886.1">
    <property type="nucleotide sequence ID" value="NZ_JADIVZ010000003.1"/>
</dbReference>
<dbReference type="PANTHER" id="PTHR28259:SF1">
    <property type="entry name" value="FLUORIDE EXPORT PROTEIN 1-RELATED"/>
    <property type="match status" value="1"/>
</dbReference>
<feature type="binding site" evidence="10">
    <location>
        <position position="76"/>
    </location>
    <ligand>
        <name>Na(+)</name>
        <dbReference type="ChEBI" id="CHEBI:29101"/>
        <note>structural</note>
    </ligand>
</feature>
<keyword evidence="6 10" id="KW-0407">Ion channel</keyword>
<name>A0A930V0H3_9ACTN</name>
<comment type="subcellular location">
    <subcellularLocation>
        <location evidence="1 10">Cell membrane</location>
        <topology evidence="1 10">Multi-pass membrane protein</topology>
    </subcellularLocation>
</comment>
<evidence type="ECO:0000256" key="2">
    <source>
        <dbReference type="ARBA" id="ARBA00022475"/>
    </source>
</evidence>
<protein>
    <recommendedName>
        <fullName evidence="10">Fluoride-specific ion channel FluC</fullName>
    </recommendedName>
</protein>
<proteinExistence type="inferred from homology"/>
<keyword evidence="10" id="KW-0479">Metal-binding</keyword>
<evidence type="ECO:0000256" key="10">
    <source>
        <dbReference type="HAMAP-Rule" id="MF_00454"/>
    </source>
</evidence>
<evidence type="ECO:0000256" key="5">
    <source>
        <dbReference type="ARBA" id="ARBA00023136"/>
    </source>
</evidence>
<feature type="binding site" evidence="10">
    <location>
        <position position="73"/>
    </location>
    <ligand>
        <name>Na(+)</name>
        <dbReference type="ChEBI" id="CHEBI:29101"/>
        <note>structural</note>
    </ligand>
</feature>
<sequence>MTWAMVIVGAMVGAPLRYTVDRVVQSRHDTGFPWGTFSANMLGCAILGFLVGATTVTAVPESLQALVGVGLAGALSTYSTFSFETLRLAETGSRRFAATNAGVSVVAGLGTAVLAAALAVASFA</sequence>
<accession>A0A930V0H3</accession>
<evidence type="ECO:0000256" key="7">
    <source>
        <dbReference type="ARBA" id="ARBA00035120"/>
    </source>
</evidence>
<reference evidence="11" key="1">
    <citation type="submission" date="2020-11" db="EMBL/GenBank/DDBJ databases">
        <title>Nocardioides sp. CBS4Y-1, whole genome shotgun sequence.</title>
        <authorList>
            <person name="Tuo L."/>
        </authorList>
    </citation>
    <scope>NUCLEOTIDE SEQUENCE</scope>
    <source>
        <strain evidence="11">CBS4Y-1</strain>
    </source>
</reference>
<dbReference type="EMBL" id="JADIVZ010000003">
    <property type="protein sequence ID" value="MBF4161611.1"/>
    <property type="molecule type" value="Genomic_DNA"/>
</dbReference>
<evidence type="ECO:0000256" key="6">
    <source>
        <dbReference type="ARBA" id="ARBA00023303"/>
    </source>
</evidence>
<keyword evidence="2 10" id="KW-1003">Cell membrane</keyword>
<dbReference type="Proteomes" id="UP000656804">
    <property type="component" value="Unassembled WGS sequence"/>
</dbReference>
<dbReference type="GO" id="GO:0062054">
    <property type="term" value="F:fluoride channel activity"/>
    <property type="evidence" value="ECO:0007669"/>
    <property type="project" value="UniProtKB-UniRule"/>
</dbReference>
<keyword evidence="12" id="KW-1185">Reference proteome</keyword>
<keyword evidence="3 10" id="KW-0812">Transmembrane</keyword>
<comment type="function">
    <text evidence="9 10">Fluoride-specific ion channel. Important for reducing fluoride concentration in the cell, thus reducing its toxicity.</text>
</comment>
<keyword evidence="10" id="KW-0915">Sodium</keyword>
<evidence type="ECO:0000256" key="9">
    <source>
        <dbReference type="ARBA" id="ARBA00049940"/>
    </source>
</evidence>
<feature type="transmembrane region" description="Helical" evidence="10">
    <location>
        <begin position="101"/>
        <end position="123"/>
    </location>
</feature>
<evidence type="ECO:0000256" key="4">
    <source>
        <dbReference type="ARBA" id="ARBA00022989"/>
    </source>
</evidence>
<organism evidence="11 12">
    <name type="scientific">Nocardioides acrostichi</name>
    <dbReference type="NCBI Taxonomy" id="2784339"/>
    <lineage>
        <taxon>Bacteria</taxon>
        <taxon>Bacillati</taxon>
        <taxon>Actinomycetota</taxon>
        <taxon>Actinomycetes</taxon>
        <taxon>Propionibacteriales</taxon>
        <taxon>Nocardioidaceae</taxon>
        <taxon>Nocardioides</taxon>
    </lineage>
</organism>
<dbReference type="GO" id="GO:0140114">
    <property type="term" value="P:cellular detoxification of fluoride"/>
    <property type="evidence" value="ECO:0007669"/>
    <property type="project" value="UniProtKB-UniRule"/>
</dbReference>
<comment type="caution">
    <text evidence="11">The sequence shown here is derived from an EMBL/GenBank/DDBJ whole genome shotgun (WGS) entry which is preliminary data.</text>
</comment>
<feature type="transmembrane region" description="Helical" evidence="10">
    <location>
        <begin position="63"/>
        <end position="81"/>
    </location>
</feature>
<evidence type="ECO:0000313" key="11">
    <source>
        <dbReference type="EMBL" id="MBF4161611.1"/>
    </source>
</evidence>
<dbReference type="Pfam" id="PF02537">
    <property type="entry name" value="CRCB"/>
    <property type="match status" value="1"/>
</dbReference>
<evidence type="ECO:0000256" key="1">
    <source>
        <dbReference type="ARBA" id="ARBA00004651"/>
    </source>
</evidence>
<comment type="catalytic activity">
    <reaction evidence="8">
        <text>fluoride(in) = fluoride(out)</text>
        <dbReference type="Rhea" id="RHEA:76159"/>
        <dbReference type="ChEBI" id="CHEBI:17051"/>
    </reaction>
    <physiologicalReaction direction="left-to-right" evidence="8">
        <dbReference type="Rhea" id="RHEA:76160"/>
    </physiologicalReaction>
</comment>
<dbReference type="HAMAP" id="MF_00454">
    <property type="entry name" value="FluC"/>
    <property type="match status" value="1"/>
</dbReference>
<dbReference type="AlphaFoldDB" id="A0A930V0H3"/>
<evidence type="ECO:0000313" key="12">
    <source>
        <dbReference type="Proteomes" id="UP000656804"/>
    </source>
</evidence>
<keyword evidence="10" id="KW-0406">Ion transport</keyword>
<evidence type="ECO:0000256" key="8">
    <source>
        <dbReference type="ARBA" id="ARBA00035585"/>
    </source>
</evidence>
<dbReference type="InterPro" id="IPR003691">
    <property type="entry name" value="FluC"/>
</dbReference>
<evidence type="ECO:0000256" key="3">
    <source>
        <dbReference type="ARBA" id="ARBA00022692"/>
    </source>
</evidence>
<dbReference type="GO" id="GO:0005886">
    <property type="term" value="C:plasma membrane"/>
    <property type="evidence" value="ECO:0007669"/>
    <property type="project" value="UniProtKB-SubCell"/>
</dbReference>